<sequence>MQDRLLHAPLYRCVDYKAISLSPVFERYCELAVQLQRVELLSLTREEKLAFFINIYNALVIHENLWLGAPTNMWQRCREALPDAEFLIHFALNCDTKGCPPIKTLHTTGQLRHDAMGGEGFLCEQNLENMISL</sequence>
<evidence type="ECO:0000259" key="1">
    <source>
        <dbReference type="Pfam" id="PF04784"/>
    </source>
</evidence>
<accession>A0AAN8QX94</accession>
<name>A0AAN8QX94_9TELE</name>
<dbReference type="GO" id="GO:0009055">
    <property type="term" value="F:electron transfer activity"/>
    <property type="evidence" value="ECO:0007669"/>
    <property type="project" value="TreeGrafter"/>
</dbReference>
<feature type="domain" description="DUF547" evidence="1">
    <location>
        <begin position="42"/>
        <end position="77"/>
    </location>
</feature>
<comment type="caution">
    <text evidence="2">The sequence shown here is derived from an EMBL/GenBank/DDBJ whole genome shotgun (WGS) entry which is preliminary data.</text>
</comment>
<dbReference type="Proteomes" id="UP001356427">
    <property type="component" value="Unassembled WGS sequence"/>
</dbReference>
<reference evidence="2 3" key="1">
    <citation type="submission" date="2021-04" db="EMBL/GenBank/DDBJ databases">
        <authorList>
            <person name="De Guttry C."/>
            <person name="Zahm M."/>
            <person name="Klopp C."/>
            <person name="Cabau C."/>
            <person name="Louis A."/>
            <person name="Berthelot C."/>
            <person name="Parey E."/>
            <person name="Roest Crollius H."/>
            <person name="Montfort J."/>
            <person name="Robinson-Rechavi M."/>
            <person name="Bucao C."/>
            <person name="Bouchez O."/>
            <person name="Gislard M."/>
            <person name="Lluch J."/>
            <person name="Milhes M."/>
            <person name="Lampietro C."/>
            <person name="Lopez Roques C."/>
            <person name="Donnadieu C."/>
            <person name="Braasch I."/>
            <person name="Desvignes T."/>
            <person name="Postlethwait J."/>
            <person name="Bobe J."/>
            <person name="Wedekind C."/>
            <person name="Guiguen Y."/>
        </authorList>
    </citation>
    <scope>NUCLEOTIDE SEQUENCE [LARGE SCALE GENOMIC DNA]</scope>
    <source>
        <strain evidence="2">Cs_M1</strain>
        <tissue evidence="2">Blood</tissue>
    </source>
</reference>
<dbReference type="GO" id="GO:0045454">
    <property type="term" value="P:cell redox homeostasis"/>
    <property type="evidence" value="ECO:0007669"/>
    <property type="project" value="TreeGrafter"/>
</dbReference>
<dbReference type="PANTHER" id="PTHR34386:SF1">
    <property type="entry name" value="GLUTAREDOXIN-LIKE PROTEIN NRDH"/>
    <property type="match status" value="1"/>
</dbReference>
<dbReference type="InterPro" id="IPR051548">
    <property type="entry name" value="Grx-like_ET"/>
</dbReference>
<dbReference type="PANTHER" id="PTHR34386">
    <property type="entry name" value="GLUTAREDOXIN"/>
    <property type="match status" value="1"/>
</dbReference>
<keyword evidence="3" id="KW-1185">Reference proteome</keyword>
<dbReference type="EMBL" id="JAGTTL010000012">
    <property type="protein sequence ID" value="KAK6315201.1"/>
    <property type="molecule type" value="Genomic_DNA"/>
</dbReference>
<dbReference type="InterPro" id="IPR006869">
    <property type="entry name" value="DUF547"/>
</dbReference>
<organism evidence="2 3">
    <name type="scientific">Coregonus suidteri</name>
    <dbReference type="NCBI Taxonomy" id="861788"/>
    <lineage>
        <taxon>Eukaryota</taxon>
        <taxon>Metazoa</taxon>
        <taxon>Chordata</taxon>
        <taxon>Craniata</taxon>
        <taxon>Vertebrata</taxon>
        <taxon>Euteleostomi</taxon>
        <taxon>Actinopterygii</taxon>
        <taxon>Neopterygii</taxon>
        <taxon>Teleostei</taxon>
        <taxon>Protacanthopterygii</taxon>
        <taxon>Salmoniformes</taxon>
        <taxon>Salmonidae</taxon>
        <taxon>Coregoninae</taxon>
        <taxon>Coregonus</taxon>
    </lineage>
</organism>
<protein>
    <recommendedName>
        <fullName evidence="1">DUF547 domain-containing protein</fullName>
    </recommendedName>
</protein>
<dbReference type="Pfam" id="PF04784">
    <property type="entry name" value="DUF547"/>
    <property type="match status" value="1"/>
</dbReference>
<gene>
    <name evidence="2" type="ORF">J4Q44_G00147300</name>
</gene>
<evidence type="ECO:0000313" key="2">
    <source>
        <dbReference type="EMBL" id="KAK6315201.1"/>
    </source>
</evidence>
<proteinExistence type="predicted"/>
<evidence type="ECO:0000313" key="3">
    <source>
        <dbReference type="Proteomes" id="UP001356427"/>
    </source>
</evidence>
<dbReference type="AlphaFoldDB" id="A0AAN8QX94"/>